<evidence type="ECO:0000256" key="8">
    <source>
        <dbReference type="ARBA" id="ARBA00023014"/>
    </source>
</evidence>
<evidence type="ECO:0000256" key="3">
    <source>
        <dbReference type="ARBA" id="ARBA00022485"/>
    </source>
</evidence>
<dbReference type="SUPFAM" id="SSF102114">
    <property type="entry name" value="Radical SAM enzymes"/>
    <property type="match status" value="1"/>
</dbReference>
<dbReference type="SFLD" id="SFLDG01066">
    <property type="entry name" value="organic_radical-activating_enz"/>
    <property type="match status" value="1"/>
</dbReference>
<reference evidence="13" key="1">
    <citation type="submission" date="2015-07" db="EMBL/GenBank/DDBJ databases">
        <title>Draft genome sequence of Acetobacterium bakii DSM 8293, a potential psychrophilic chemical producer through syngas fermentation.</title>
        <authorList>
            <person name="Song Y."/>
            <person name="Hwang S."/>
            <person name="Cho B.-K."/>
        </authorList>
    </citation>
    <scope>NUCLEOTIDE SEQUENCE [LARGE SCALE GENOMIC DNA]</scope>
    <source>
        <strain evidence="13">DSM 8239</strain>
    </source>
</reference>
<dbReference type="SFLD" id="SFLDG01118">
    <property type="entry name" value="activating_enzymes__group_2"/>
    <property type="match status" value="1"/>
</dbReference>
<dbReference type="GO" id="GO:0016491">
    <property type="term" value="F:oxidoreductase activity"/>
    <property type="evidence" value="ECO:0007669"/>
    <property type="project" value="UniProtKB-KW"/>
</dbReference>
<dbReference type="CDD" id="cd01335">
    <property type="entry name" value="Radical_SAM"/>
    <property type="match status" value="1"/>
</dbReference>
<dbReference type="AlphaFoldDB" id="A0A0L6TX70"/>
<dbReference type="Pfam" id="PF13353">
    <property type="entry name" value="Fer4_12"/>
    <property type="match status" value="1"/>
</dbReference>
<feature type="domain" description="Radical SAM core" evidence="11">
    <location>
        <begin position="18"/>
        <end position="310"/>
    </location>
</feature>
<dbReference type="InterPro" id="IPR017896">
    <property type="entry name" value="4Fe4S_Fe-S-bd"/>
</dbReference>
<dbReference type="InterPro" id="IPR058240">
    <property type="entry name" value="rSAM_sf"/>
</dbReference>
<protein>
    <recommendedName>
        <fullName evidence="14">Pyruvate formate lyase-activating protein</fullName>
    </recommendedName>
</protein>
<comment type="cofactor">
    <cofactor evidence="1">
        <name>[4Fe-4S] cluster</name>
        <dbReference type="ChEBI" id="CHEBI:49883"/>
    </cofactor>
</comment>
<dbReference type="InterPro" id="IPR013785">
    <property type="entry name" value="Aldolase_TIM"/>
</dbReference>
<comment type="similarity">
    <text evidence="2">Belongs to the organic radical-activating enzymes family.</text>
</comment>
<dbReference type="Gene3D" id="3.30.70.20">
    <property type="match status" value="1"/>
</dbReference>
<evidence type="ECO:0000256" key="1">
    <source>
        <dbReference type="ARBA" id="ARBA00001966"/>
    </source>
</evidence>
<comment type="caution">
    <text evidence="12">The sequence shown here is derived from an EMBL/GenBank/DDBJ whole genome shotgun (WGS) entry which is preliminary data.</text>
</comment>
<evidence type="ECO:0000313" key="13">
    <source>
        <dbReference type="Proteomes" id="UP000036873"/>
    </source>
</evidence>
<dbReference type="InterPro" id="IPR034457">
    <property type="entry name" value="Organic_radical-activating"/>
</dbReference>
<dbReference type="OrthoDB" id="9782387at2"/>
<dbReference type="InterPro" id="IPR012839">
    <property type="entry name" value="Organic_radical_activase"/>
</dbReference>
<evidence type="ECO:0008006" key="14">
    <source>
        <dbReference type="Google" id="ProtNLM"/>
    </source>
</evidence>
<proteinExistence type="inferred from homology"/>
<organism evidence="12 13">
    <name type="scientific">Acetobacterium bakii</name>
    <dbReference type="NCBI Taxonomy" id="52689"/>
    <lineage>
        <taxon>Bacteria</taxon>
        <taxon>Bacillati</taxon>
        <taxon>Bacillota</taxon>
        <taxon>Clostridia</taxon>
        <taxon>Eubacteriales</taxon>
        <taxon>Eubacteriaceae</taxon>
        <taxon>Acetobacterium</taxon>
    </lineage>
</organism>
<evidence type="ECO:0000256" key="9">
    <source>
        <dbReference type="ARBA" id="ARBA00047365"/>
    </source>
</evidence>
<evidence type="ECO:0000256" key="7">
    <source>
        <dbReference type="ARBA" id="ARBA00023004"/>
    </source>
</evidence>
<feature type="domain" description="4Fe-4S ferredoxin-type" evidence="10">
    <location>
        <begin position="47"/>
        <end position="81"/>
    </location>
</feature>
<dbReference type="SFLD" id="SFLDS00029">
    <property type="entry name" value="Radical_SAM"/>
    <property type="match status" value="1"/>
</dbReference>
<feature type="domain" description="4Fe-4S ferredoxin-type" evidence="10">
    <location>
        <begin position="92"/>
        <end position="121"/>
    </location>
</feature>
<sequence length="318" mass="35762">MSQGIIGRIYDIQGFSVHDGPGIRTSVFLSGCPLSCLWCHNPESISFHYVLSYTSVKCIGIEKCGLCLSVCKHNALKASKPNYSPLDKRDVAIIEVDREKCTDCLDCTQVCKPKALIPSGHDMKLEDVMGRILKDRAYFNNSGGGLTISGGEALSQIDFTIELLKAAKKEHIHTCLDTTGFASWKTLERTLPYVDLYLYDLKHMDTNQHKKYTGIFNERILENARKLANAGGKIQFRFPIIPGVNDSEENLHATGEFIGELGPSVQLLQLLPYHQLGLFKYDKLGKENKLKNLKSPSDEVMEEYKRLLETYFTPIQIH</sequence>
<evidence type="ECO:0000256" key="2">
    <source>
        <dbReference type="ARBA" id="ARBA00009777"/>
    </source>
</evidence>
<keyword evidence="7" id="KW-0408">Iron</keyword>
<dbReference type="RefSeq" id="WP_050741313.1">
    <property type="nucleotide sequence ID" value="NZ_LGYO01000042.1"/>
</dbReference>
<dbReference type="GO" id="GO:0046872">
    <property type="term" value="F:metal ion binding"/>
    <property type="evidence" value="ECO:0007669"/>
    <property type="project" value="UniProtKB-KW"/>
</dbReference>
<keyword evidence="4" id="KW-0949">S-adenosyl-L-methionine</keyword>
<dbReference type="PROSITE" id="PS51379">
    <property type="entry name" value="4FE4S_FER_2"/>
    <property type="match status" value="2"/>
</dbReference>
<name>A0A0L6TX70_9FIRM</name>
<dbReference type="Proteomes" id="UP000036873">
    <property type="component" value="Unassembled WGS sequence"/>
</dbReference>
<evidence type="ECO:0000256" key="4">
    <source>
        <dbReference type="ARBA" id="ARBA00022691"/>
    </source>
</evidence>
<evidence type="ECO:0000256" key="6">
    <source>
        <dbReference type="ARBA" id="ARBA00023002"/>
    </source>
</evidence>
<comment type="catalytic activity">
    <reaction evidence="9">
        <text>glycyl-[protein] + reduced [flavodoxin] + S-adenosyl-L-methionine = glycin-2-yl radical-[protein] + semiquinone [flavodoxin] + 5'-deoxyadenosine + L-methionine + H(+)</text>
        <dbReference type="Rhea" id="RHEA:61976"/>
        <dbReference type="Rhea" id="RHEA-COMP:10622"/>
        <dbReference type="Rhea" id="RHEA-COMP:14480"/>
        <dbReference type="Rhea" id="RHEA-COMP:15993"/>
        <dbReference type="Rhea" id="RHEA-COMP:15994"/>
        <dbReference type="ChEBI" id="CHEBI:15378"/>
        <dbReference type="ChEBI" id="CHEBI:17319"/>
        <dbReference type="ChEBI" id="CHEBI:29947"/>
        <dbReference type="ChEBI" id="CHEBI:32722"/>
        <dbReference type="ChEBI" id="CHEBI:57618"/>
        <dbReference type="ChEBI" id="CHEBI:57844"/>
        <dbReference type="ChEBI" id="CHEBI:59789"/>
        <dbReference type="ChEBI" id="CHEBI:140311"/>
    </reaction>
</comment>
<evidence type="ECO:0000259" key="10">
    <source>
        <dbReference type="PROSITE" id="PS51379"/>
    </source>
</evidence>
<accession>A0A0L6TX70</accession>
<dbReference type="InterPro" id="IPR040074">
    <property type="entry name" value="BssD/PflA/YjjW"/>
</dbReference>
<gene>
    <name evidence="12" type="ORF">AKG39_15485</name>
</gene>
<dbReference type="STRING" id="52689.AKG39_15485"/>
<keyword evidence="5" id="KW-0479">Metal-binding</keyword>
<dbReference type="NCBIfam" id="TIGR02494">
    <property type="entry name" value="PFLE_PFLC"/>
    <property type="match status" value="1"/>
</dbReference>
<dbReference type="PIRSF" id="PIRSF000371">
    <property type="entry name" value="PFL_act_enz"/>
    <property type="match status" value="1"/>
</dbReference>
<dbReference type="Pfam" id="PF12838">
    <property type="entry name" value="Fer4_7"/>
    <property type="match status" value="1"/>
</dbReference>
<dbReference type="SUPFAM" id="SSF54862">
    <property type="entry name" value="4Fe-4S ferredoxins"/>
    <property type="match status" value="1"/>
</dbReference>
<dbReference type="EMBL" id="LGYO01000042">
    <property type="protein sequence ID" value="KNZ40854.1"/>
    <property type="molecule type" value="Genomic_DNA"/>
</dbReference>
<dbReference type="InterPro" id="IPR007197">
    <property type="entry name" value="rSAM"/>
</dbReference>
<keyword evidence="13" id="KW-1185">Reference proteome</keyword>
<dbReference type="PANTHER" id="PTHR30352">
    <property type="entry name" value="PYRUVATE FORMATE-LYASE-ACTIVATING ENZYME"/>
    <property type="match status" value="1"/>
</dbReference>
<dbReference type="PANTHER" id="PTHR30352:SF4">
    <property type="entry name" value="PYRUVATE FORMATE-LYASE 2-ACTIVATING ENZYME"/>
    <property type="match status" value="1"/>
</dbReference>
<dbReference type="PATRIC" id="fig|52689.4.peg.2620"/>
<keyword evidence="6" id="KW-0560">Oxidoreductase</keyword>
<evidence type="ECO:0000256" key="5">
    <source>
        <dbReference type="ARBA" id="ARBA00022723"/>
    </source>
</evidence>
<dbReference type="PROSITE" id="PS01087">
    <property type="entry name" value="RADICAL_ACTIVATING"/>
    <property type="match status" value="1"/>
</dbReference>
<dbReference type="Pfam" id="PF04055">
    <property type="entry name" value="Radical_SAM"/>
    <property type="match status" value="1"/>
</dbReference>
<dbReference type="GO" id="GO:0051539">
    <property type="term" value="F:4 iron, 4 sulfur cluster binding"/>
    <property type="evidence" value="ECO:0007669"/>
    <property type="project" value="UniProtKB-KW"/>
</dbReference>
<dbReference type="Gene3D" id="3.20.20.70">
    <property type="entry name" value="Aldolase class I"/>
    <property type="match status" value="1"/>
</dbReference>
<evidence type="ECO:0000313" key="12">
    <source>
        <dbReference type="EMBL" id="KNZ40854.1"/>
    </source>
</evidence>
<keyword evidence="8" id="KW-0411">Iron-sulfur</keyword>
<dbReference type="InterPro" id="IPR001989">
    <property type="entry name" value="Radical_activat_CS"/>
</dbReference>
<evidence type="ECO:0000259" key="11">
    <source>
        <dbReference type="PROSITE" id="PS51918"/>
    </source>
</evidence>
<keyword evidence="3" id="KW-0004">4Fe-4S</keyword>
<dbReference type="PROSITE" id="PS51918">
    <property type="entry name" value="RADICAL_SAM"/>
    <property type="match status" value="1"/>
</dbReference>